<evidence type="ECO:0000256" key="1">
    <source>
        <dbReference type="SAM" id="Phobius"/>
    </source>
</evidence>
<feature type="transmembrane region" description="Helical" evidence="1">
    <location>
        <begin position="147"/>
        <end position="165"/>
    </location>
</feature>
<accession>A0A0K2W3Y2</accession>
<gene>
    <name evidence="2" type="ORF">MPL1032_310026</name>
</gene>
<proteinExistence type="predicted"/>
<organism evidence="2 3">
    <name type="scientific">Mesorhizobium plurifarium</name>
    <dbReference type="NCBI Taxonomy" id="69974"/>
    <lineage>
        <taxon>Bacteria</taxon>
        <taxon>Pseudomonadati</taxon>
        <taxon>Pseudomonadota</taxon>
        <taxon>Alphaproteobacteria</taxon>
        <taxon>Hyphomicrobiales</taxon>
        <taxon>Phyllobacteriaceae</taxon>
        <taxon>Mesorhizobium</taxon>
    </lineage>
</organism>
<dbReference type="AlphaFoldDB" id="A0A0K2W3Y2"/>
<reference evidence="3" key="1">
    <citation type="submission" date="2014-08" db="EMBL/GenBank/DDBJ databases">
        <authorList>
            <person name="Edwards T."/>
        </authorList>
    </citation>
    <scope>NUCLEOTIDE SEQUENCE [LARGE SCALE GENOMIC DNA]</scope>
</reference>
<sequence length="169" mass="17594">MRSTSDTVAAIGLAIGGALGMTGTFVASDAPARNAVDHRRCGVIAAALLVLKYQRLGNDLVAAGFLTFLAGESLLLAGNAAGLQVSVPSYAGGIALWAAGLVMVSAQVTFALWMRLTAFAAAVLFTVSVLMILWGTPLLPTSAPLPAFGYPFLVLTFIGWIWTLLKPER</sequence>
<keyword evidence="1" id="KW-0472">Membrane</keyword>
<feature type="transmembrane region" description="Helical" evidence="1">
    <location>
        <begin position="116"/>
        <end position="135"/>
    </location>
</feature>
<dbReference type="EMBL" id="CCND01000025">
    <property type="protein sequence ID" value="CDX60988.1"/>
    <property type="molecule type" value="Genomic_DNA"/>
</dbReference>
<feature type="transmembrane region" description="Helical" evidence="1">
    <location>
        <begin position="87"/>
        <end position="104"/>
    </location>
</feature>
<keyword evidence="1" id="KW-0812">Transmembrane</keyword>
<keyword evidence="1" id="KW-1133">Transmembrane helix</keyword>
<evidence type="ECO:0000313" key="2">
    <source>
        <dbReference type="EMBL" id="CDX60988.1"/>
    </source>
</evidence>
<protein>
    <submittedName>
        <fullName evidence="2">Uncharacterized protein</fullName>
    </submittedName>
</protein>
<evidence type="ECO:0000313" key="3">
    <source>
        <dbReference type="Proteomes" id="UP000182888"/>
    </source>
</evidence>
<name>A0A0K2W3Y2_MESPL</name>
<dbReference type="Proteomes" id="UP000182888">
    <property type="component" value="Unassembled WGS sequence"/>
</dbReference>